<sequence>MNKIELLSKLREELLKVDGVIDVKTAEGYYPNLDVYLEITLEEVNWKIAKKVADKIAKVQTEYLEKESILPAIEWDFVRETHCIPAS</sequence>
<dbReference type="RefSeq" id="WP_283400165.1">
    <property type="nucleotide sequence ID" value="NZ_FXUB01000001.1"/>
</dbReference>
<name>A0ABY1NH59_9BACT</name>
<comment type="caution">
    <text evidence="1">The sequence shown here is derived from an EMBL/GenBank/DDBJ whole genome shotgun (WGS) entry which is preliminary data.</text>
</comment>
<evidence type="ECO:0000313" key="1">
    <source>
        <dbReference type="EMBL" id="SMP08978.1"/>
    </source>
</evidence>
<reference evidence="1 2" key="1">
    <citation type="submission" date="2017-05" db="EMBL/GenBank/DDBJ databases">
        <authorList>
            <person name="Varghese N."/>
            <person name="Submissions S."/>
        </authorList>
    </citation>
    <scope>NUCLEOTIDE SEQUENCE [LARGE SCALE GENOMIC DNA]</scope>
    <source>
        <strain evidence="1 2">DSM 15522</strain>
    </source>
</reference>
<proteinExistence type="predicted"/>
<organism evidence="1 2">
    <name type="scientific">Desulfurobacterium pacificum</name>
    <dbReference type="NCBI Taxonomy" id="240166"/>
    <lineage>
        <taxon>Bacteria</taxon>
        <taxon>Pseudomonadati</taxon>
        <taxon>Aquificota</taxon>
        <taxon>Aquificia</taxon>
        <taxon>Desulfurobacteriales</taxon>
        <taxon>Desulfurobacteriaceae</taxon>
        <taxon>Desulfurobacterium</taxon>
    </lineage>
</organism>
<dbReference type="EMBL" id="FXUB01000001">
    <property type="protein sequence ID" value="SMP08978.1"/>
    <property type="molecule type" value="Genomic_DNA"/>
</dbReference>
<protein>
    <submittedName>
        <fullName evidence="1">Uncharacterized protein</fullName>
    </submittedName>
</protein>
<keyword evidence="2" id="KW-1185">Reference proteome</keyword>
<dbReference type="Proteomes" id="UP001157911">
    <property type="component" value="Unassembled WGS sequence"/>
</dbReference>
<evidence type="ECO:0000313" key="2">
    <source>
        <dbReference type="Proteomes" id="UP001157911"/>
    </source>
</evidence>
<accession>A0ABY1NH59</accession>
<gene>
    <name evidence="1" type="ORF">SAMN06265339_0675</name>
</gene>